<reference evidence="5" key="2">
    <citation type="submission" date="2025-08" db="UniProtKB">
        <authorList>
            <consortium name="Ensembl"/>
        </authorList>
    </citation>
    <scope>IDENTIFICATION</scope>
</reference>
<evidence type="ECO:0000256" key="1">
    <source>
        <dbReference type="ARBA" id="ARBA00022729"/>
    </source>
</evidence>
<evidence type="ECO:0000313" key="6">
    <source>
        <dbReference type="Proteomes" id="UP000008672"/>
    </source>
</evidence>
<dbReference type="Pfam" id="PF13927">
    <property type="entry name" value="Ig_3"/>
    <property type="match status" value="1"/>
</dbReference>
<dbReference type="InterPro" id="IPR013783">
    <property type="entry name" value="Ig-like_fold"/>
</dbReference>
<protein>
    <recommendedName>
        <fullName evidence="4">Ig-like domain-containing protein</fullName>
    </recommendedName>
</protein>
<dbReference type="InterPro" id="IPR050831">
    <property type="entry name" value="CEA_cell_adhesion"/>
</dbReference>
<dbReference type="InterPro" id="IPR007110">
    <property type="entry name" value="Ig-like_dom"/>
</dbReference>
<keyword evidence="6" id="KW-1185">Reference proteome</keyword>
<dbReference type="STRING" id="7897.ENSLACP00000005744"/>
<proteinExistence type="predicted"/>
<keyword evidence="2" id="KW-0325">Glycoprotein</keyword>
<dbReference type="PANTHER" id="PTHR44427">
    <property type="entry name" value="CARCINOEMBRYONIC ANTIGEN-RELATED CELL ADHESION MOLECULE 19"/>
    <property type="match status" value="1"/>
</dbReference>
<sequence length="232" mass="25534">FLYSAFVLNGMLSGSSTQITVPSPMIVKVEDDVTLPVRITGSFSFLKWYRELQGTDVNDMIAAIDAAGIVGLGTQYTGQEELLGNNSLLIQNVLTNYTSSYTVEIQTSDFRNNIELGPYYLGELLQNTTISFNNSSPIKENGTVVMTYCVTGTVDKILWYKDNELLHASVNNRSISDIDRIQLSSGNKTLTISNVSRTDSGIYQCVAHNPIRISSSDEITLKVFYGSDIPTV</sequence>
<keyword evidence="3" id="KW-0393">Immunoglobulin domain</keyword>
<name>H3A7X3_LATCH</name>
<dbReference type="PANTHER" id="PTHR44427:SF1">
    <property type="entry name" value="CARCINOEMBRYONIC ANTIGEN-RELATED CELL ADHESION MOLECULE 1"/>
    <property type="match status" value="1"/>
</dbReference>
<dbReference type="HOGENOM" id="CLU_1197240_0_0_1"/>
<dbReference type="EMBL" id="AFYH01248969">
    <property type="status" value="NOT_ANNOTATED_CDS"/>
    <property type="molecule type" value="Genomic_DNA"/>
</dbReference>
<evidence type="ECO:0000256" key="3">
    <source>
        <dbReference type="ARBA" id="ARBA00023319"/>
    </source>
</evidence>
<dbReference type="InterPro" id="IPR036179">
    <property type="entry name" value="Ig-like_dom_sf"/>
</dbReference>
<dbReference type="SUPFAM" id="SSF48726">
    <property type="entry name" value="Immunoglobulin"/>
    <property type="match status" value="2"/>
</dbReference>
<evidence type="ECO:0000256" key="2">
    <source>
        <dbReference type="ARBA" id="ARBA00023180"/>
    </source>
</evidence>
<dbReference type="EMBL" id="AFYH01248970">
    <property type="status" value="NOT_ANNOTATED_CDS"/>
    <property type="molecule type" value="Genomic_DNA"/>
</dbReference>
<reference evidence="5" key="3">
    <citation type="submission" date="2025-09" db="UniProtKB">
        <authorList>
            <consortium name="Ensembl"/>
        </authorList>
    </citation>
    <scope>IDENTIFICATION</scope>
</reference>
<dbReference type="OMA" id="WDTSEIL"/>
<feature type="domain" description="Ig-like" evidence="4">
    <location>
        <begin position="118"/>
        <end position="222"/>
    </location>
</feature>
<evidence type="ECO:0000259" key="4">
    <source>
        <dbReference type="PROSITE" id="PS50835"/>
    </source>
</evidence>
<dbReference type="InterPro" id="IPR003599">
    <property type="entry name" value="Ig_sub"/>
</dbReference>
<dbReference type="AlphaFoldDB" id="H3A7X3"/>
<dbReference type="SMART" id="SM00408">
    <property type="entry name" value="IGc2"/>
    <property type="match status" value="1"/>
</dbReference>
<reference evidence="6" key="1">
    <citation type="submission" date="2011-08" db="EMBL/GenBank/DDBJ databases">
        <title>The draft genome of Latimeria chalumnae.</title>
        <authorList>
            <person name="Di Palma F."/>
            <person name="Alfoldi J."/>
            <person name="Johnson J."/>
            <person name="Berlin A."/>
            <person name="Gnerre S."/>
            <person name="Jaffe D."/>
            <person name="MacCallum I."/>
            <person name="Young S."/>
            <person name="Walker B.J."/>
            <person name="Lander E."/>
            <person name="Lindblad-Toh K."/>
        </authorList>
    </citation>
    <scope>NUCLEOTIDE SEQUENCE [LARGE SCALE GENOMIC DNA]</scope>
    <source>
        <strain evidence="6">Wild caught</strain>
    </source>
</reference>
<dbReference type="Gene3D" id="2.60.40.10">
    <property type="entry name" value="Immunoglobulins"/>
    <property type="match status" value="2"/>
</dbReference>
<dbReference type="InterPro" id="IPR003598">
    <property type="entry name" value="Ig_sub2"/>
</dbReference>
<dbReference type="GeneTree" id="ENSGT01100000263479"/>
<evidence type="ECO:0000313" key="5">
    <source>
        <dbReference type="Ensembl" id="ENSLACP00000005744.1"/>
    </source>
</evidence>
<accession>H3A7X3</accession>
<dbReference type="PROSITE" id="PS50835">
    <property type="entry name" value="IG_LIKE"/>
    <property type="match status" value="1"/>
</dbReference>
<dbReference type="Ensembl" id="ENSLACT00000005794.1">
    <property type="protein sequence ID" value="ENSLACP00000005744.1"/>
    <property type="gene ID" value="ENSLACG00000005100.1"/>
</dbReference>
<dbReference type="InParanoid" id="H3A7X3"/>
<dbReference type="SMART" id="SM00409">
    <property type="entry name" value="IG"/>
    <property type="match status" value="2"/>
</dbReference>
<keyword evidence="1" id="KW-0732">Signal</keyword>
<dbReference type="Proteomes" id="UP000008672">
    <property type="component" value="Unassembled WGS sequence"/>
</dbReference>
<organism evidence="5 6">
    <name type="scientific">Latimeria chalumnae</name>
    <name type="common">Coelacanth</name>
    <dbReference type="NCBI Taxonomy" id="7897"/>
    <lineage>
        <taxon>Eukaryota</taxon>
        <taxon>Metazoa</taxon>
        <taxon>Chordata</taxon>
        <taxon>Craniata</taxon>
        <taxon>Vertebrata</taxon>
        <taxon>Euteleostomi</taxon>
        <taxon>Coelacanthiformes</taxon>
        <taxon>Coelacanthidae</taxon>
        <taxon>Latimeria</taxon>
    </lineage>
</organism>